<evidence type="ECO:0000313" key="1">
    <source>
        <dbReference type="EMBL" id="SHK13032.1"/>
    </source>
</evidence>
<organism evidence="1 2">
    <name type="scientific">Epilithonimonas mollis</name>
    <dbReference type="NCBI Taxonomy" id="216903"/>
    <lineage>
        <taxon>Bacteria</taxon>
        <taxon>Pseudomonadati</taxon>
        <taxon>Bacteroidota</taxon>
        <taxon>Flavobacteriia</taxon>
        <taxon>Flavobacteriales</taxon>
        <taxon>Weeksellaceae</taxon>
        <taxon>Chryseobacterium group</taxon>
        <taxon>Epilithonimonas</taxon>
    </lineage>
</organism>
<dbReference type="STRING" id="216903.SAMN05444371_1404"/>
<protein>
    <submittedName>
        <fullName evidence="1">Uncharacterized protein</fullName>
    </submittedName>
</protein>
<name>A0A1M6PYP1_9FLAO</name>
<reference evidence="2" key="1">
    <citation type="submission" date="2016-11" db="EMBL/GenBank/DDBJ databases">
        <authorList>
            <person name="Varghese N."/>
            <person name="Submissions S."/>
        </authorList>
    </citation>
    <scope>NUCLEOTIDE SEQUENCE [LARGE SCALE GENOMIC DNA]</scope>
    <source>
        <strain evidence="2">DSM 18016</strain>
    </source>
</reference>
<accession>A0A1M6PYP1</accession>
<keyword evidence="2" id="KW-1185">Reference proteome</keyword>
<evidence type="ECO:0000313" key="2">
    <source>
        <dbReference type="Proteomes" id="UP000184498"/>
    </source>
</evidence>
<proteinExistence type="predicted"/>
<dbReference type="Proteomes" id="UP000184498">
    <property type="component" value="Unassembled WGS sequence"/>
</dbReference>
<sequence>MLKSFNYQKIIYICLPVYNGLYNRKKEQTKPN</sequence>
<dbReference type="AlphaFoldDB" id="A0A1M6PYP1"/>
<gene>
    <name evidence="1" type="ORF">SAMN05444371_1404</name>
</gene>
<dbReference type="EMBL" id="FRAM01000001">
    <property type="protein sequence ID" value="SHK13032.1"/>
    <property type="molecule type" value="Genomic_DNA"/>
</dbReference>